<proteinExistence type="predicted"/>
<evidence type="ECO:0000313" key="4">
    <source>
        <dbReference type="Proteomes" id="UP000282837"/>
    </source>
</evidence>
<dbReference type="PROSITE" id="PS50828">
    <property type="entry name" value="SMR"/>
    <property type="match status" value="1"/>
</dbReference>
<feature type="domain" description="Smr" evidence="2">
    <location>
        <begin position="111"/>
        <end position="201"/>
    </location>
</feature>
<dbReference type="InterPro" id="IPR002625">
    <property type="entry name" value="Smr_dom"/>
</dbReference>
<dbReference type="PANTHER" id="PTHR35562:SF2">
    <property type="entry name" value="DNA ENDONUCLEASE SMRA-RELATED"/>
    <property type="match status" value="1"/>
</dbReference>
<reference evidence="3 4" key="1">
    <citation type="submission" date="2019-01" db="EMBL/GenBank/DDBJ databases">
        <authorList>
            <person name="Chen W.-M."/>
        </authorList>
    </citation>
    <scope>NUCLEOTIDE SEQUENCE [LARGE SCALE GENOMIC DNA]</scope>
    <source>
        <strain evidence="3 4">FSY-9</strain>
    </source>
</reference>
<dbReference type="OrthoDB" id="7165597at2"/>
<accession>A0A437NAU8</accession>
<dbReference type="InterPro" id="IPR036063">
    <property type="entry name" value="Smr_dom_sf"/>
</dbReference>
<dbReference type="EMBL" id="SACO01000002">
    <property type="protein sequence ID" value="RVU07053.1"/>
    <property type="molecule type" value="Genomic_DNA"/>
</dbReference>
<gene>
    <name evidence="3" type="ORF">EOE18_03615</name>
</gene>
<feature type="compositionally biased region" description="Basic and acidic residues" evidence="1">
    <location>
        <begin position="86"/>
        <end position="99"/>
    </location>
</feature>
<dbReference type="Pfam" id="PF01713">
    <property type="entry name" value="Smr"/>
    <property type="match status" value="1"/>
</dbReference>
<feature type="compositionally biased region" description="Pro residues" evidence="1">
    <location>
        <begin position="70"/>
        <end position="84"/>
    </location>
</feature>
<dbReference type="AlphaFoldDB" id="A0A437NAU8"/>
<protein>
    <submittedName>
        <fullName evidence="3">DNA mismatch repair protein MutS</fullName>
    </submittedName>
</protein>
<evidence type="ECO:0000256" key="1">
    <source>
        <dbReference type="SAM" id="MobiDB-lite"/>
    </source>
</evidence>
<name>A0A437NAU8_9SPHN</name>
<dbReference type="Proteomes" id="UP000282837">
    <property type="component" value="Unassembled WGS sequence"/>
</dbReference>
<feature type="region of interest" description="Disordered" evidence="1">
    <location>
        <begin position="1"/>
        <end position="20"/>
    </location>
</feature>
<evidence type="ECO:0000259" key="2">
    <source>
        <dbReference type="PROSITE" id="PS50828"/>
    </source>
</evidence>
<keyword evidence="4" id="KW-1185">Reference proteome</keyword>
<evidence type="ECO:0000313" key="3">
    <source>
        <dbReference type="EMBL" id="RVU07053.1"/>
    </source>
</evidence>
<organism evidence="3 4">
    <name type="scientific">Novosphingobium umbonatum</name>
    <dbReference type="NCBI Taxonomy" id="1908524"/>
    <lineage>
        <taxon>Bacteria</taxon>
        <taxon>Pseudomonadati</taxon>
        <taxon>Pseudomonadota</taxon>
        <taxon>Alphaproteobacteria</taxon>
        <taxon>Sphingomonadales</taxon>
        <taxon>Sphingomonadaceae</taxon>
        <taxon>Novosphingobium</taxon>
    </lineage>
</organism>
<dbReference type="Gene3D" id="3.30.1370.110">
    <property type="match status" value="1"/>
</dbReference>
<comment type="caution">
    <text evidence="3">The sequence shown here is derived from an EMBL/GenBank/DDBJ whole genome shotgun (WGS) entry which is preliminary data.</text>
</comment>
<feature type="compositionally biased region" description="Low complexity" evidence="1">
    <location>
        <begin position="43"/>
        <end position="55"/>
    </location>
</feature>
<dbReference type="PANTHER" id="PTHR35562">
    <property type="entry name" value="DNA ENDONUCLEASE SMRA-RELATED"/>
    <property type="match status" value="1"/>
</dbReference>
<feature type="region of interest" description="Disordered" evidence="1">
    <location>
        <begin position="39"/>
        <end position="99"/>
    </location>
</feature>
<dbReference type="SUPFAM" id="SSF160443">
    <property type="entry name" value="SMR domain-like"/>
    <property type="match status" value="1"/>
</dbReference>
<dbReference type="RefSeq" id="WP_127706311.1">
    <property type="nucleotide sequence ID" value="NZ_SACO01000002.1"/>
</dbReference>
<sequence>MASSRVWTGSHAGLRGGRRLTAEEAELWARVAETIEPLEPARRATPMAAPALPDAVVPPPPPPKRIKGRIPPPLPAPAPPPAPARPLERHGLDGSWDKKLTKGVVTPDFTLDLHGANLDSAYMRLEHGLTLAVAQGARVVLLITGRPRPAPGPMDRGNQRGAIRAKFLDWLVHGSHASRIAAVRAAHPKHGGAGAVYIILKRK</sequence>